<accession>A0A6J6SZ24</accession>
<evidence type="ECO:0000313" key="1">
    <source>
        <dbReference type="EMBL" id="CAB4740131.1"/>
    </source>
</evidence>
<reference evidence="1" key="1">
    <citation type="submission" date="2020-05" db="EMBL/GenBank/DDBJ databases">
        <authorList>
            <person name="Chiriac C."/>
            <person name="Salcher M."/>
            <person name="Ghai R."/>
            <person name="Kavagutti S V."/>
        </authorList>
    </citation>
    <scope>NUCLEOTIDE SEQUENCE</scope>
</reference>
<proteinExistence type="predicted"/>
<dbReference type="AlphaFoldDB" id="A0A6J6SZ24"/>
<name>A0A6J6SZ24_9ZZZZ</name>
<sequence>MLKTSTNSTSLRAFAIVSLVGFFFISGSVSANAAYVVNVSPAKNASAGIFTCAEGGKCAIGDTGPGGGRVFYILEASTKSAWHYLEVAPDAWNSGKADPSTPWCSNSESFIKALNTVATPVRSDTSSLIGAGARNSKAMLASCETGAANIASAYNGGGKYDWYLPSAEELNQLYKIRNALGIFASGNYWSSTEVAANYGKTHAFKTGFASFTTKKTCAHVRPIRAF</sequence>
<gene>
    <name evidence="1" type="ORF">UFOPK2816_00226</name>
</gene>
<protein>
    <submittedName>
        <fullName evidence="1">Unannotated protein</fullName>
    </submittedName>
</protein>
<organism evidence="1">
    <name type="scientific">freshwater metagenome</name>
    <dbReference type="NCBI Taxonomy" id="449393"/>
    <lineage>
        <taxon>unclassified sequences</taxon>
        <taxon>metagenomes</taxon>
        <taxon>ecological metagenomes</taxon>
    </lineage>
</organism>
<dbReference type="EMBL" id="CAEZZB010000012">
    <property type="protein sequence ID" value="CAB4740131.1"/>
    <property type="molecule type" value="Genomic_DNA"/>
</dbReference>